<protein>
    <submittedName>
        <fullName evidence="2">Uncharacterized protein</fullName>
    </submittedName>
</protein>
<keyword evidence="1" id="KW-1133">Transmembrane helix</keyword>
<evidence type="ECO:0000313" key="2">
    <source>
        <dbReference type="EMBL" id="KAJ7310933.1"/>
    </source>
</evidence>
<feature type="transmembrane region" description="Helical" evidence="1">
    <location>
        <begin position="171"/>
        <end position="190"/>
    </location>
</feature>
<evidence type="ECO:0000313" key="3">
    <source>
        <dbReference type="Proteomes" id="UP001218218"/>
    </source>
</evidence>
<keyword evidence="1" id="KW-0812">Transmembrane</keyword>
<feature type="transmembrane region" description="Helical" evidence="1">
    <location>
        <begin position="112"/>
        <end position="134"/>
    </location>
</feature>
<organism evidence="2 3">
    <name type="scientific">Mycena albidolilacea</name>
    <dbReference type="NCBI Taxonomy" id="1033008"/>
    <lineage>
        <taxon>Eukaryota</taxon>
        <taxon>Fungi</taxon>
        <taxon>Dikarya</taxon>
        <taxon>Basidiomycota</taxon>
        <taxon>Agaricomycotina</taxon>
        <taxon>Agaricomycetes</taxon>
        <taxon>Agaricomycetidae</taxon>
        <taxon>Agaricales</taxon>
        <taxon>Marasmiineae</taxon>
        <taxon>Mycenaceae</taxon>
        <taxon>Mycena</taxon>
    </lineage>
</organism>
<dbReference type="Proteomes" id="UP001218218">
    <property type="component" value="Unassembled WGS sequence"/>
</dbReference>
<dbReference type="EMBL" id="JARIHO010000076">
    <property type="protein sequence ID" value="KAJ7310933.1"/>
    <property type="molecule type" value="Genomic_DNA"/>
</dbReference>
<gene>
    <name evidence="2" type="ORF">DFH08DRAFT_1045835</name>
</gene>
<accession>A0AAD7ECS1</accession>
<dbReference type="AlphaFoldDB" id="A0AAD7ECS1"/>
<reference evidence="2" key="1">
    <citation type="submission" date="2023-03" db="EMBL/GenBank/DDBJ databases">
        <title>Massive genome expansion in bonnet fungi (Mycena s.s.) driven by repeated elements and novel gene families across ecological guilds.</title>
        <authorList>
            <consortium name="Lawrence Berkeley National Laboratory"/>
            <person name="Harder C.B."/>
            <person name="Miyauchi S."/>
            <person name="Viragh M."/>
            <person name="Kuo A."/>
            <person name="Thoen E."/>
            <person name="Andreopoulos B."/>
            <person name="Lu D."/>
            <person name="Skrede I."/>
            <person name="Drula E."/>
            <person name="Henrissat B."/>
            <person name="Morin E."/>
            <person name="Kohler A."/>
            <person name="Barry K."/>
            <person name="LaButti K."/>
            <person name="Morin E."/>
            <person name="Salamov A."/>
            <person name="Lipzen A."/>
            <person name="Mereny Z."/>
            <person name="Hegedus B."/>
            <person name="Baldrian P."/>
            <person name="Stursova M."/>
            <person name="Weitz H."/>
            <person name="Taylor A."/>
            <person name="Grigoriev I.V."/>
            <person name="Nagy L.G."/>
            <person name="Martin F."/>
            <person name="Kauserud H."/>
        </authorList>
    </citation>
    <scope>NUCLEOTIDE SEQUENCE</scope>
    <source>
        <strain evidence="2">CBHHK002</strain>
    </source>
</reference>
<evidence type="ECO:0000256" key="1">
    <source>
        <dbReference type="SAM" id="Phobius"/>
    </source>
</evidence>
<comment type="caution">
    <text evidence="2">The sequence shown here is derived from an EMBL/GenBank/DDBJ whole genome shotgun (WGS) entry which is preliminary data.</text>
</comment>
<keyword evidence="1" id="KW-0472">Membrane</keyword>
<proteinExistence type="predicted"/>
<name>A0AAD7ECS1_9AGAR</name>
<sequence length="204" mass="23006">MHHKLSRSFRALKGGFLHFSLAHFTHFNTLPSSLAHYPHTQDRLSRRLSCKHGSYSILPGRSAPTARSSTARERKMWETLFEVKPILYRSMGVLPYLRFDDRMEIGGRTDPFVLSPCLMTPSSFSLLLPFLSFLPRIFDRPLTFSSFYTHTHIWMDDGEGEESGDGIGGRGAWVCTLLMISALVSALLGGREGTLLQLWRSGEG</sequence>
<keyword evidence="3" id="KW-1185">Reference proteome</keyword>